<dbReference type="Proteomes" id="UP000017127">
    <property type="component" value="Unassembled WGS sequence"/>
</dbReference>
<dbReference type="InterPro" id="IPR014968">
    <property type="entry name" value="XisI"/>
</dbReference>
<evidence type="ECO:0000313" key="2">
    <source>
        <dbReference type="Proteomes" id="UP000017127"/>
    </source>
</evidence>
<dbReference type="CDD" id="cd16382">
    <property type="entry name" value="XisI-like"/>
    <property type="match status" value="1"/>
</dbReference>
<protein>
    <submittedName>
        <fullName evidence="1">XisI family protein</fullName>
    </submittedName>
</protein>
<dbReference type="EMBL" id="AUZM01000008">
    <property type="protein sequence ID" value="ERT08725.1"/>
    <property type="molecule type" value="Genomic_DNA"/>
</dbReference>
<dbReference type="AlphaFoldDB" id="U7QNM4"/>
<name>U7QNM4_9CYAN</name>
<accession>U7QNM4</accession>
<evidence type="ECO:0000313" key="1">
    <source>
        <dbReference type="EMBL" id="ERT08725.1"/>
    </source>
</evidence>
<dbReference type="Pfam" id="PF08869">
    <property type="entry name" value="XisI"/>
    <property type="match status" value="1"/>
</dbReference>
<dbReference type="InterPro" id="IPR035943">
    <property type="entry name" value="XisI-like_sf"/>
</dbReference>
<dbReference type="RefSeq" id="WP_023065071.1">
    <property type="nucleotide sequence ID" value="NZ_AUZM01000008.1"/>
</dbReference>
<dbReference type="SUPFAM" id="SSF143847">
    <property type="entry name" value="XisI-like"/>
    <property type="match status" value="1"/>
</dbReference>
<sequence length="111" mass="13030">MEKLEQYRQAIQTIIKRHAEYTPSHGEIETLPLCDTINDNYLLMDFGWDRTGRVHAVVFHVRIHHQKIWVEWDGTEEGVTQELLDLGVPKEDIVLGFYRPEHRNMTGFAVV</sequence>
<dbReference type="Gene3D" id="3.30.310.110">
    <property type="entry name" value="XisI-like"/>
    <property type="match status" value="1"/>
</dbReference>
<reference evidence="1 2" key="1">
    <citation type="journal article" date="2013" name="Front. Microbiol.">
        <title>Comparative genomic analyses of the cyanobacterium, Lyngbya aestuarii BL J, a powerful hydrogen producer.</title>
        <authorList>
            <person name="Kothari A."/>
            <person name="Vaughn M."/>
            <person name="Garcia-Pichel F."/>
        </authorList>
    </citation>
    <scope>NUCLEOTIDE SEQUENCE [LARGE SCALE GENOMIC DNA]</scope>
    <source>
        <strain evidence="1 2">BL J</strain>
    </source>
</reference>
<organism evidence="1 2">
    <name type="scientific">Lyngbya aestuarii BL J</name>
    <dbReference type="NCBI Taxonomy" id="1348334"/>
    <lineage>
        <taxon>Bacteria</taxon>
        <taxon>Bacillati</taxon>
        <taxon>Cyanobacteriota</taxon>
        <taxon>Cyanophyceae</taxon>
        <taxon>Oscillatoriophycideae</taxon>
        <taxon>Oscillatoriales</taxon>
        <taxon>Microcoleaceae</taxon>
        <taxon>Lyngbya</taxon>
    </lineage>
</organism>
<comment type="caution">
    <text evidence="1">The sequence shown here is derived from an EMBL/GenBank/DDBJ whole genome shotgun (WGS) entry which is preliminary data.</text>
</comment>
<proteinExistence type="predicted"/>
<keyword evidence="2" id="KW-1185">Reference proteome</keyword>
<dbReference type="OrthoDB" id="460618at2"/>
<gene>
    <name evidence="1" type="ORF">M595_1248</name>
</gene>